<sequence>MENGVPKITKERAILTVLDHVDPEDIGWIAGALLGQAMAHKLLGKYDQKSIKEWKAADARNTNS</sequence>
<dbReference type="Proteomes" id="UP000223183">
    <property type="component" value="Segment"/>
</dbReference>
<evidence type="ECO:0000313" key="2">
    <source>
        <dbReference type="Proteomes" id="UP000223183"/>
    </source>
</evidence>
<organism evidence="1 2">
    <name type="scientific">Arthrobacter phage Oxynfrius</name>
    <dbReference type="NCBI Taxonomy" id="1897429"/>
    <lineage>
        <taxon>Viruses</taxon>
        <taxon>Duplodnaviria</taxon>
        <taxon>Heunggongvirae</taxon>
        <taxon>Uroviricota</taxon>
        <taxon>Caudoviricetes</taxon>
        <taxon>Korravirus</taxon>
        <taxon>Korravirus oxynfrius</taxon>
    </lineage>
</organism>
<protein>
    <submittedName>
        <fullName evidence="1">Uncharacterized protein</fullName>
    </submittedName>
</protein>
<dbReference type="EMBL" id="KX688102">
    <property type="protein sequence ID" value="AOZ65078.1"/>
    <property type="molecule type" value="Genomic_DNA"/>
</dbReference>
<gene>
    <name evidence="1" type="ORF">SEA_OXYNFRIUS_41</name>
</gene>
<reference evidence="1 2" key="1">
    <citation type="submission" date="2016-08" db="EMBL/GenBank/DDBJ databases">
        <authorList>
            <person name="Bristol A.J."/>
            <person name="Almonte K.F."/>
            <person name="Kendera W.M."/>
            <person name="Nayek S."/>
            <person name="Syed N."/>
            <person name="Wagner P.E."/>
            <person name="Donegan-Quick R."/>
            <person name="Kim T."/>
            <person name="Visi D.K."/>
            <person name="Allen M.S."/>
            <person name="Hughes L.E."/>
            <person name="Garlena R.A."/>
            <person name="Russell D.A."/>
            <person name="Pope W.H."/>
            <person name="Jacobs-Sera D."/>
            <person name="Hendrix R.W."/>
            <person name="Hatfull G.F."/>
        </authorList>
    </citation>
    <scope>NUCLEOTIDE SEQUENCE [LARGE SCALE GENOMIC DNA]</scope>
</reference>
<proteinExistence type="predicted"/>
<evidence type="ECO:0000313" key="1">
    <source>
        <dbReference type="EMBL" id="AOZ65078.1"/>
    </source>
</evidence>
<accession>A0A1I9SE01</accession>
<keyword evidence="2" id="KW-1185">Reference proteome</keyword>
<name>A0A1I9SE01_9CAUD</name>